<feature type="transmembrane region" description="Helical" evidence="2">
    <location>
        <begin position="38"/>
        <end position="59"/>
    </location>
</feature>
<keyword evidence="2" id="KW-0472">Membrane</keyword>
<name>A0A6L8V7U7_9BACL</name>
<evidence type="ECO:0000256" key="2">
    <source>
        <dbReference type="SAM" id="Phobius"/>
    </source>
</evidence>
<dbReference type="Proteomes" id="UP000481087">
    <property type="component" value="Unassembled WGS sequence"/>
</dbReference>
<dbReference type="Gene3D" id="2.130.10.130">
    <property type="entry name" value="Integrin alpha, N-terminal"/>
    <property type="match status" value="2"/>
</dbReference>
<protein>
    <submittedName>
        <fullName evidence="3">VCBS repeat-containing protein</fullName>
    </submittedName>
</protein>
<dbReference type="SUPFAM" id="SSF69318">
    <property type="entry name" value="Integrin alpha N-terminal domain"/>
    <property type="match status" value="1"/>
</dbReference>
<accession>A0A6L8V7U7</accession>
<dbReference type="Pfam" id="PF13517">
    <property type="entry name" value="FG-GAP_3"/>
    <property type="match status" value="2"/>
</dbReference>
<gene>
    <name evidence="3" type="ORF">GQF01_26870</name>
</gene>
<comment type="caution">
    <text evidence="3">The sequence shown here is derived from an EMBL/GenBank/DDBJ whole genome shotgun (WGS) entry which is preliminary data.</text>
</comment>
<evidence type="ECO:0000256" key="1">
    <source>
        <dbReference type="ARBA" id="ARBA00022729"/>
    </source>
</evidence>
<dbReference type="AlphaFoldDB" id="A0A6L8V7U7"/>
<keyword evidence="4" id="KW-1185">Reference proteome</keyword>
<dbReference type="EMBL" id="WTUZ01000035">
    <property type="protein sequence ID" value="MZQ85731.1"/>
    <property type="molecule type" value="Genomic_DNA"/>
</dbReference>
<dbReference type="InterPro" id="IPR013517">
    <property type="entry name" value="FG-GAP"/>
</dbReference>
<sequence>MQGNPLKVNKLTHECYNVKDSDLFSNRGILLVLSKIRILKIVIGLALGFLLVVGLLLFLPKIEETKLLYATSGDSYDTAAYGNFTQSLQAGISVDKQKLAALSARKLKAYDAIYLDPALAEDATWTEQTAKLISYVKQGGHLLVENGFAPRLPLDFLGAAELVNLQKVSLASLGAPQMTADSLSLSYPKVSINLQGVQTTFQLFSESYLKHHAMDDLLGFHMGYGFIPSSGQTIVAMNVSGKPVSLAMQNRIGKGSVLISSNFLPNRYFPTGYDMQSGADLNLGFAQLAAKYQATGKTTPGTTYFNKRALPIDPYFNFDFAAANMQYRSELLSYVAKETLGYSVRKVLGPYGRPAMAFQNHFEAMPAIQHKDGIAWSEELKKYNEIPSFTLVRNAFYWGQWRESLTVQLNTGTNAQPAFIGELPSSGYASGLHVMSAGKPLRQALFPQYRDLSSAIELPYRAYPAAADLNGDGRTDVLAGSSDGFVYVYTNQGPDPAAYASEPPPEGLAHPDTFGAPSKLMLESGVPLQLSPYSAVHAADVNGDGRADLVASDESGAVYELPQLASGRFAKPAAMRAGEKALQLPGGPAAPYVADMDGDGKLDLVLGAADGRVWLYKGRSAAALALDAGSVIFTLPLNAAYAAPTARDMNGDGRLDLVVGSSDGDLQVYLQSATGTWTNTGPLEGTTLNQVGNRALVAGHNSVPLWLDLNHDGKDDLIVGGIEFGSPVAIDDPQFPYQAELKEFIQYTRDNYLDLDPHIFVHNFKSAEQEQAELALHKQAFAKLGIPWLHPGTNQHTWRVNNENHQQTLLSEEHDGMWYNFGFLPSESPVISRPESIWSLPFLLQDKQGRTDRTMLIHTPTPVLRTGDYATTDVFESMVKLDMPIDYFEHIEYHFPEPSKIAELTQFADYFDKLRTKHDYNFMTEKQMAKSFLTAMKSEVRISQSWAFYLWDRLKDRLAGGSPHFHATLTPNVKTVPSLAEEYAGTLGVVVEKGEKLALYSLQSDSDVYTTIDNRFYVGLAKPSVIGIAPTRERLHIVRANVPFSLTEQGTTRYLELKAAGLQQVKLFSPTELEFAGDAHIEYDAANHLYTITRYGDITTLSFTSKAQ</sequence>
<dbReference type="PANTHER" id="PTHR44103:SF1">
    <property type="entry name" value="PROPROTEIN CONVERTASE P"/>
    <property type="match status" value="1"/>
</dbReference>
<dbReference type="InterPro" id="IPR028994">
    <property type="entry name" value="Integrin_alpha_N"/>
</dbReference>
<dbReference type="PANTHER" id="PTHR44103">
    <property type="entry name" value="PROPROTEIN CONVERTASE P"/>
    <property type="match status" value="1"/>
</dbReference>
<dbReference type="Pfam" id="PF01839">
    <property type="entry name" value="FG-GAP"/>
    <property type="match status" value="1"/>
</dbReference>
<keyword evidence="2" id="KW-0812">Transmembrane</keyword>
<proteinExistence type="predicted"/>
<evidence type="ECO:0000313" key="4">
    <source>
        <dbReference type="Proteomes" id="UP000481087"/>
    </source>
</evidence>
<keyword evidence="1" id="KW-0732">Signal</keyword>
<keyword evidence="2" id="KW-1133">Transmembrane helix</keyword>
<organism evidence="3 4">
    <name type="scientific">Paenibacillus silvestris</name>
    <dbReference type="NCBI Taxonomy" id="2606219"/>
    <lineage>
        <taxon>Bacteria</taxon>
        <taxon>Bacillati</taxon>
        <taxon>Bacillota</taxon>
        <taxon>Bacilli</taxon>
        <taxon>Bacillales</taxon>
        <taxon>Paenibacillaceae</taxon>
        <taxon>Paenibacillus</taxon>
    </lineage>
</organism>
<reference evidence="3 4" key="1">
    <citation type="submission" date="2019-12" db="EMBL/GenBank/DDBJ databases">
        <title>Paenibacillus sp. nov. sp. isolated from soil.</title>
        <authorList>
            <person name="Kim J."/>
            <person name="Jeong S.E."/>
            <person name="Jung H.S."/>
            <person name="Jeon C.O."/>
        </authorList>
    </citation>
    <scope>NUCLEOTIDE SEQUENCE [LARGE SCALE GENOMIC DNA]</scope>
    <source>
        <strain evidence="3 4">5J-6</strain>
    </source>
</reference>
<evidence type="ECO:0000313" key="3">
    <source>
        <dbReference type="EMBL" id="MZQ85731.1"/>
    </source>
</evidence>